<organism evidence="6 7">
    <name type="scientific">Arcticibacter svalbardensis MN12-7</name>
    <dbReference type="NCBI Taxonomy" id="1150600"/>
    <lineage>
        <taxon>Bacteria</taxon>
        <taxon>Pseudomonadati</taxon>
        <taxon>Bacteroidota</taxon>
        <taxon>Sphingobacteriia</taxon>
        <taxon>Sphingobacteriales</taxon>
        <taxon>Sphingobacteriaceae</taxon>
        <taxon>Arcticibacter</taxon>
    </lineage>
</organism>
<comment type="caution">
    <text evidence="6">The sequence shown here is derived from an EMBL/GenBank/DDBJ whole genome shotgun (WGS) entry which is preliminary data.</text>
</comment>
<evidence type="ECO:0000313" key="7">
    <source>
        <dbReference type="Proteomes" id="UP000014174"/>
    </source>
</evidence>
<dbReference type="PATRIC" id="fig|1150600.3.peg.2505"/>
<dbReference type="EMBL" id="AQPN01000090">
    <property type="protein sequence ID" value="EOR94290.1"/>
    <property type="molecule type" value="Genomic_DNA"/>
</dbReference>
<comment type="similarity">
    <text evidence="1 4">Belongs to the prolyl-tRNA editing family. YbaK/EbsC subfamily.</text>
</comment>
<dbReference type="PANTHER" id="PTHR30411:SF0">
    <property type="entry name" value="CYS-TRNA(PRO)_CYS-TRNA(CYS) DEACYLASE YBAK"/>
    <property type="match status" value="1"/>
</dbReference>
<dbReference type="RefSeq" id="WP_016195762.1">
    <property type="nucleotide sequence ID" value="NZ_AQPN01000090.1"/>
</dbReference>
<dbReference type="InterPro" id="IPR004369">
    <property type="entry name" value="Prolyl-tRNA_editing_YbaK/EbsC"/>
</dbReference>
<proteinExistence type="inferred from homology"/>
<dbReference type="Gene3D" id="3.90.960.10">
    <property type="entry name" value="YbaK/aminoacyl-tRNA synthetase-associated domain"/>
    <property type="match status" value="1"/>
</dbReference>
<dbReference type="InterPro" id="IPR007214">
    <property type="entry name" value="YbaK/aa-tRNA-synth-assoc-dom"/>
</dbReference>
<dbReference type="GO" id="GO:0006412">
    <property type="term" value="P:translation"/>
    <property type="evidence" value="ECO:0007669"/>
    <property type="project" value="UniProtKB-KW"/>
</dbReference>
<evidence type="ECO:0000256" key="1">
    <source>
        <dbReference type="ARBA" id="ARBA00009798"/>
    </source>
</evidence>
<dbReference type="OrthoDB" id="9809296at2"/>
<dbReference type="PIRSF" id="PIRSF006181">
    <property type="entry name" value="EbsC_YbaK"/>
    <property type="match status" value="1"/>
</dbReference>
<dbReference type="NCBIfam" id="TIGR00011">
    <property type="entry name" value="YbaK_EbsC"/>
    <property type="match status" value="1"/>
</dbReference>
<feature type="domain" description="YbaK/aminoacyl-tRNA synthetase-associated" evidence="5">
    <location>
        <begin position="35"/>
        <end position="146"/>
    </location>
</feature>
<keyword evidence="2 4" id="KW-0648">Protein biosynthesis</keyword>
<dbReference type="Pfam" id="PF04073">
    <property type="entry name" value="tRNA_edit"/>
    <property type="match status" value="1"/>
</dbReference>
<accession>R9GRW9</accession>
<reference evidence="6 7" key="1">
    <citation type="journal article" date="2013" name="Genome Announc.">
        <title>Draft Genome Sequence of Arcticibacter svalbardensis Strain MN12-7T, a Member of the Family Sphingobacteriaceae Isolated from an Arctic Soil Sample.</title>
        <authorList>
            <person name="Shivaji S."/>
            <person name="Ara S."/>
            <person name="Prasad S."/>
            <person name="Manasa B.P."/>
            <person name="Begum Z."/>
            <person name="Singh A."/>
            <person name="Kumar Pinnaka A."/>
        </authorList>
    </citation>
    <scope>NUCLEOTIDE SEQUENCE [LARGE SCALE GENOMIC DNA]</scope>
    <source>
        <strain evidence="6 7">MN12-7</strain>
    </source>
</reference>
<dbReference type="AlphaFoldDB" id="R9GRW9"/>
<evidence type="ECO:0000259" key="5">
    <source>
        <dbReference type="Pfam" id="PF04073"/>
    </source>
</evidence>
<gene>
    <name evidence="6" type="ORF">ADIARSV_2531</name>
</gene>
<evidence type="ECO:0000256" key="4">
    <source>
        <dbReference type="PIRNR" id="PIRNR006181"/>
    </source>
</evidence>
<sequence length="161" mass="17587">MHPHKTNAARILDKIPVPYDLITYAVDEDHLNAIHVAEQLSQPIEQVFKTILVRGDKSGVFVCVIPGALEVNLKNAASVSGNKKVETVAVKELFSLTGYIRGGCSPIGMKKKYPVYLDKHALDFTSIYISAGQRGLQLKLNPTDLVQVVDATICTLTDTNP</sequence>
<keyword evidence="7" id="KW-1185">Reference proteome</keyword>
<evidence type="ECO:0000256" key="3">
    <source>
        <dbReference type="ARBA" id="ARBA00023239"/>
    </source>
</evidence>
<dbReference type="InterPro" id="IPR036754">
    <property type="entry name" value="YbaK/aa-tRNA-synt-asso_dom_sf"/>
</dbReference>
<dbReference type="EC" id="4.2.-.-" evidence="4"/>
<dbReference type="CDD" id="cd00002">
    <property type="entry name" value="YbaK_deacylase"/>
    <property type="match status" value="1"/>
</dbReference>
<dbReference type="STRING" id="1150600.ADIARSV_2531"/>
<dbReference type="Proteomes" id="UP000014174">
    <property type="component" value="Unassembled WGS sequence"/>
</dbReference>
<dbReference type="PANTHER" id="PTHR30411">
    <property type="entry name" value="CYTOPLASMIC PROTEIN"/>
    <property type="match status" value="1"/>
</dbReference>
<keyword evidence="3 4" id="KW-0456">Lyase</keyword>
<name>R9GRW9_9SPHI</name>
<evidence type="ECO:0000313" key="6">
    <source>
        <dbReference type="EMBL" id="EOR94290.1"/>
    </source>
</evidence>
<dbReference type="eggNOG" id="COG2606">
    <property type="taxonomic scope" value="Bacteria"/>
</dbReference>
<dbReference type="GO" id="GO:0002161">
    <property type="term" value="F:aminoacyl-tRNA deacylase activity"/>
    <property type="evidence" value="ECO:0007669"/>
    <property type="project" value="InterPro"/>
</dbReference>
<dbReference type="SUPFAM" id="SSF55826">
    <property type="entry name" value="YbaK/ProRS associated domain"/>
    <property type="match status" value="1"/>
</dbReference>
<dbReference type="GO" id="GO:0016829">
    <property type="term" value="F:lyase activity"/>
    <property type="evidence" value="ECO:0007669"/>
    <property type="project" value="UniProtKB-KW"/>
</dbReference>
<protein>
    <recommendedName>
        <fullName evidence="4">Cys-tRNA(Pro)/Cys-tRNA(Cys) deacylase</fullName>
        <ecNumber evidence="4">4.2.-.-</ecNumber>
    </recommendedName>
</protein>
<evidence type="ECO:0000256" key="2">
    <source>
        <dbReference type="ARBA" id="ARBA00022917"/>
    </source>
</evidence>